<protein>
    <submittedName>
        <fullName evidence="1">Uncharacterized protein</fullName>
    </submittedName>
</protein>
<accession>A0A3Q7H6F1</accession>
<dbReference type="AlphaFoldDB" id="A0A3Q7H6F1"/>
<dbReference type="Proteomes" id="UP000004994">
    <property type="component" value="Chromosome 5"/>
</dbReference>
<reference evidence="1" key="2">
    <citation type="submission" date="2019-01" db="UniProtKB">
        <authorList>
            <consortium name="EnsemblPlants"/>
        </authorList>
    </citation>
    <scope>IDENTIFICATION</scope>
    <source>
        <strain evidence="1">cv. Heinz 1706</strain>
    </source>
</reference>
<proteinExistence type="predicted"/>
<reference evidence="1" key="1">
    <citation type="journal article" date="2012" name="Nature">
        <title>The tomato genome sequence provides insights into fleshy fruit evolution.</title>
        <authorList>
            <consortium name="Tomato Genome Consortium"/>
        </authorList>
    </citation>
    <scope>NUCLEOTIDE SEQUENCE [LARGE SCALE GENOMIC DNA]</scope>
    <source>
        <strain evidence="1">cv. Heinz 1706</strain>
    </source>
</reference>
<keyword evidence="2" id="KW-1185">Reference proteome</keyword>
<sequence length="106" mass="11008">MTSSTISVYLDRALALLSGTRLANIFSLLASRTSFIGIGLTIANAGRGGKELACGTLMSLLIASKSCCAAPLEELFLASDNALIPLFNLAISSAISSFSWSSIPHL</sequence>
<name>A0A3Q7H6F1_SOLLC</name>
<evidence type="ECO:0000313" key="2">
    <source>
        <dbReference type="Proteomes" id="UP000004994"/>
    </source>
</evidence>
<dbReference type="Gramene" id="Solyc05g008435.1.1">
    <property type="protein sequence ID" value="Solyc05g008435.1.1"/>
    <property type="gene ID" value="Solyc05g008435.1"/>
</dbReference>
<organism evidence="1">
    <name type="scientific">Solanum lycopersicum</name>
    <name type="common">Tomato</name>
    <name type="synonym">Lycopersicon esculentum</name>
    <dbReference type="NCBI Taxonomy" id="4081"/>
    <lineage>
        <taxon>Eukaryota</taxon>
        <taxon>Viridiplantae</taxon>
        <taxon>Streptophyta</taxon>
        <taxon>Embryophyta</taxon>
        <taxon>Tracheophyta</taxon>
        <taxon>Spermatophyta</taxon>
        <taxon>Magnoliopsida</taxon>
        <taxon>eudicotyledons</taxon>
        <taxon>Gunneridae</taxon>
        <taxon>Pentapetalae</taxon>
        <taxon>asterids</taxon>
        <taxon>lamiids</taxon>
        <taxon>Solanales</taxon>
        <taxon>Solanaceae</taxon>
        <taxon>Solanoideae</taxon>
        <taxon>Solaneae</taxon>
        <taxon>Solanum</taxon>
        <taxon>Solanum subgen. Lycopersicon</taxon>
    </lineage>
</organism>
<dbReference type="InParanoid" id="A0A3Q7H6F1"/>
<dbReference type="EnsemblPlants" id="Solyc05g008435.1.1">
    <property type="protein sequence ID" value="Solyc05g008435.1.1"/>
    <property type="gene ID" value="Solyc05g008435.1"/>
</dbReference>
<evidence type="ECO:0000313" key="1">
    <source>
        <dbReference type="EnsemblPlants" id="Solyc05g008435.1.1"/>
    </source>
</evidence>